<reference evidence="1 2" key="1">
    <citation type="journal article" date="2019" name="Sci. Rep.">
        <title>Orb-weaving spider Araneus ventricosus genome elucidates the spidroin gene catalogue.</title>
        <authorList>
            <person name="Kono N."/>
            <person name="Nakamura H."/>
            <person name="Ohtoshi R."/>
            <person name="Moran D.A.P."/>
            <person name="Shinohara A."/>
            <person name="Yoshida Y."/>
            <person name="Fujiwara M."/>
            <person name="Mori M."/>
            <person name="Tomita M."/>
            <person name="Arakawa K."/>
        </authorList>
    </citation>
    <scope>NUCLEOTIDE SEQUENCE [LARGE SCALE GENOMIC DNA]</scope>
</reference>
<comment type="caution">
    <text evidence="1">The sequence shown here is derived from an EMBL/GenBank/DDBJ whole genome shotgun (WGS) entry which is preliminary data.</text>
</comment>
<organism evidence="1 2">
    <name type="scientific">Araneus ventricosus</name>
    <name type="common">Orbweaver spider</name>
    <name type="synonym">Epeira ventricosa</name>
    <dbReference type="NCBI Taxonomy" id="182803"/>
    <lineage>
        <taxon>Eukaryota</taxon>
        <taxon>Metazoa</taxon>
        <taxon>Ecdysozoa</taxon>
        <taxon>Arthropoda</taxon>
        <taxon>Chelicerata</taxon>
        <taxon>Arachnida</taxon>
        <taxon>Araneae</taxon>
        <taxon>Araneomorphae</taxon>
        <taxon>Entelegynae</taxon>
        <taxon>Araneoidea</taxon>
        <taxon>Araneidae</taxon>
        <taxon>Araneus</taxon>
    </lineage>
</organism>
<keyword evidence="2" id="KW-1185">Reference proteome</keyword>
<sequence>MKGIYLPHTNSISLKKRRKPVLVVAEKENNRILCNWDDSLCCFKSHNSLNSRTIKFPSCITGNLDEWCDFEVCSADENGYRIIIFLHWEIPTIRRFHYPTLEGDLLKLLRSRLQLAIYLGWNLAQRNRKDIR</sequence>
<gene>
    <name evidence="1" type="ORF">AVEN_59763_1</name>
</gene>
<evidence type="ECO:0000313" key="1">
    <source>
        <dbReference type="EMBL" id="GBN65357.1"/>
    </source>
</evidence>
<name>A0A4Y2QPU2_ARAVE</name>
<protein>
    <submittedName>
        <fullName evidence="1">Uncharacterized protein</fullName>
    </submittedName>
</protein>
<dbReference type="Proteomes" id="UP000499080">
    <property type="component" value="Unassembled WGS sequence"/>
</dbReference>
<dbReference type="EMBL" id="BGPR01014472">
    <property type="protein sequence ID" value="GBN65357.1"/>
    <property type="molecule type" value="Genomic_DNA"/>
</dbReference>
<evidence type="ECO:0000313" key="2">
    <source>
        <dbReference type="Proteomes" id="UP000499080"/>
    </source>
</evidence>
<dbReference type="AlphaFoldDB" id="A0A4Y2QPU2"/>
<proteinExistence type="predicted"/>
<accession>A0A4Y2QPU2</accession>